<accession>A0A1H3F183</accession>
<dbReference type="InterPro" id="IPR011050">
    <property type="entry name" value="Pectin_lyase_fold/virulence"/>
</dbReference>
<gene>
    <name evidence="1" type="ORF">SAMN05444340_10180</name>
</gene>
<keyword evidence="1" id="KW-0456">Lyase</keyword>
<evidence type="ECO:0000313" key="1">
    <source>
        <dbReference type="EMBL" id="SDX83944.1"/>
    </source>
</evidence>
<dbReference type="InterPro" id="IPR012334">
    <property type="entry name" value="Pectin_lyas_fold"/>
</dbReference>
<evidence type="ECO:0000313" key="2">
    <source>
        <dbReference type="Proteomes" id="UP000199286"/>
    </source>
</evidence>
<keyword evidence="2" id="KW-1185">Reference proteome</keyword>
<organism evidence="1 2">
    <name type="scientific">Citreimonas salinaria</name>
    <dbReference type="NCBI Taxonomy" id="321339"/>
    <lineage>
        <taxon>Bacteria</taxon>
        <taxon>Pseudomonadati</taxon>
        <taxon>Pseudomonadota</taxon>
        <taxon>Alphaproteobacteria</taxon>
        <taxon>Rhodobacterales</taxon>
        <taxon>Roseobacteraceae</taxon>
        <taxon>Citreimonas</taxon>
    </lineage>
</organism>
<dbReference type="EMBL" id="FNPF01000001">
    <property type="protein sequence ID" value="SDX83944.1"/>
    <property type="molecule type" value="Genomic_DNA"/>
</dbReference>
<proteinExistence type="predicted"/>
<dbReference type="RefSeq" id="WP_177177783.1">
    <property type="nucleotide sequence ID" value="NZ_FNPF01000001.1"/>
</dbReference>
<sequence>MGFINISKLHHAIDDKGSVHAGAKRYVYHENSERLCTLYGDPGLTRIVANPMIADAEGNFPPCYLVDGVYRVDIVTNRGVLIYSDRRVFIQSPLEESHVHKFRSLRSLLESRTMCYEGRSHRYTAIPGEFVHILDGSFVYQIVPASQPHAHLTTAGGIKLNARPDRSGRYNALAFGADPTGVRDSWAAIQGCIDASYLGSHFRDSHSGVAFVPAGRYRISQTLHVGYGFKGSDGPFNIGFQSVILEGAGECNNGMTTNRGTTIVADFSDRPAINIQGARATVVQGFTVLGKLDAHIKSRALGTPQMTDNSFDSDAWVDDVTYPGTADSRHAPYAGISIDAFAGAKPVGGYPDISYPGYLGHVPQYNKNFTSRASIRNVEIVGFNTAIAQQPCDADGNADFSNFADIRIQRCKYGISIGNSQSRAVTGRQVIFNQLFCALTNNKHGKQSGTFGGVLTGFSFDAIVNLVEFRGTAQPGGTGPTRIEGFHGEKLWRIGEISGGGGPDDATITFADGNLSFGLQGKDHGVPLSVLSPGAGRFLGGDASVHFQNIQFKNHPTHLFFDCDPSALRFDGCQFDPSDVPATAADRASCNATLGGLLLHNAGNVSIGNGLGRATIISVRTNSYDVDTGARAKIKVGPRDPRGRAYGISPYCETTGPQYFRLTVPILDGAATLVNQNQVSASSVSGITWTITFNSRADATFVQAGPLPGDVLIDRNSGQAFIVRTRSELTVTADAVTGYVSDGFGGFEFLPVNARGTGVVQAFNPANFQAFILNSRYYAVQSPLWGTTTSGSATISVGDDDGTATQIEASITEGDALAINRHEFRPFAEANAVVASRSNASGTISMGGNAVYSRRIPIVQMVRRTLLST</sequence>
<dbReference type="SUPFAM" id="SSF51126">
    <property type="entry name" value="Pectin lyase-like"/>
    <property type="match status" value="1"/>
</dbReference>
<dbReference type="GO" id="GO:0016829">
    <property type="term" value="F:lyase activity"/>
    <property type="evidence" value="ECO:0007669"/>
    <property type="project" value="UniProtKB-KW"/>
</dbReference>
<name>A0A1H3F183_9RHOB</name>
<dbReference type="AlphaFoldDB" id="A0A1H3F183"/>
<dbReference type="Proteomes" id="UP000199286">
    <property type="component" value="Unassembled WGS sequence"/>
</dbReference>
<dbReference type="STRING" id="321339.SAMN05444340_10180"/>
<protein>
    <submittedName>
        <fullName evidence="1">Pectate lyase superfamily protein</fullName>
    </submittedName>
</protein>
<dbReference type="Gene3D" id="2.160.20.10">
    <property type="entry name" value="Single-stranded right-handed beta-helix, Pectin lyase-like"/>
    <property type="match status" value="1"/>
</dbReference>
<reference evidence="1 2" key="1">
    <citation type="submission" date="2016-10" db="EMBL/GenBank/DDBJ databases">
        <authorList>
            <person name="de Groot N.N."/>
        </authorList>
    </citation>
    <scope>NUCLEOTIDE SEQUENCE [LARGE SCALE GENOMIC DNA]</scope>
    <source>
        <strain evidence="1 2">DSM 26880</strain>
    </source>
</reference>